<gene>
    <name evidence="1" type="ORF">ACIBG2_06260</name>
</gene>
<sequence length="226" mass="23819">MSEWAGFTQGFTRSEVRRWRRAGFGPEEAAAWRAAGVPSPDDARLWGTAGATPETVITWQRGGMTPQEASRWREHGVPAGEAAVRGLLGERPHRVGALGRWAVRLAVPLGELTPGRADALRALLRAGAPVEVARAYADAGWDGGEAGAWALRGVPPAQAELYRAMGFTAAEVRGPAMEVLAAWWGAVPLEEVAAWCAAGLGPEEAAAQRAAGVTAEQAAVLRALQQ</sequence>
<evidence type="ECO:0008006" key="3">
    <source>
        <dbReference type="Google" id="ProtNLM"/>
    </source>
</evidence>
<name>A0ABW7YNQ7_9ACTN</name>
<keyword evidence="2" id="KW-1185">Reference proteome</keyword>
<proteinExistence type="predicted"/>
<evidence type="ECO:0000313" key="2">
    <source>
        <dbReference type="Proteomes" id="UP001612741"/>
    </source>
</evidence>
<reference evidence="1 2" key="1">
    <citation type="submission" date="2024-10" db="EMBL/GenBank/DDBJ databases">
        <title>The Natural Products Discovery Center: Release of the First 8490 Sequenced Strains for Exploring Actinobacteria Biosynthetic Diversity.</title>
        <authorList>
            <person name="Kalkreuter E."/>
            <person name="Kautsar S.A."/>
            <person name="Yang D."/>
            <person name="Bader C.D."/>
            <person name="Teijaro C.N."/>
            <person name="Fluegel L."/>
            <person name="Davis C.M."/>
            <person name="Simpson J.R."/>
            <person name="Lauterbach L."/>
            <person name="Steele A.D."/>
            <person name="Gui C."/>
            <person name="Meng S."/>
            <person name="Li G."/>
            <person name="Viehrig K."/>
            <person name="Ye F."/>
            <person name="Su P."/>
            <person name="Kiefer A.F."/>
            <person name="Nichols A."/>
            <person name="Cepeda A.J."/>
            <person name="Yan W."/>
            <person name="Fan B."/>
            <person name="Jiang Y."/>
            <person name="Adhikari A."/>
            <person name="Zheng C.-J."/>
            <person name="Schuster L."/>
            <person name="Cowan T.M."/>
            <person name="Smanski M.J."/>
            <person name="Chevrette M.G."/>
            <person name="De Carvalho L.P.S."/>
            <person name="Shen B."/>
        </authorList>
    </citation>
    <scope>NUCLEOTIDE SEQUENCE [LARGE SCALE GENOMIC DNA]</scope>
    <source>
        <strain evidence="1 2">NPDC050545</strain>
    </source>
</reference>
<evidence type="ECO:0000313" key="1">
    <source>
        <dbReference type="EMBL" id="MFI6496964.1"/>
    </source>
</evidence>
<accession>A0ABW7YNQ7</accession>
<dbReference type="EMBL" id="JBITGY010000002">
    <property type="protein sequence ID" value="MFI6496964.1"/>
    <property type="molecule type" value="Genomic_DNA"/>
</dbReference>
<dbReference type="RefSeq" id="WP_397079495.1">
    <property type="nucleotide sequence ID" value="NZ_JBITGY010000002.1"/>
</dbReference>
<protein>
    <recommendedName>
        <fullName evidence="3">Helix-turn-helix domain-containing protein</fullName>
    </recommendedName>
</protein>
<dbReference type="Proteomes" id="UP001612741">
    <property type="component" value="Unassembled WGS sequence"/>
</dbReference>
<comment type="caution">
    <text evidence="1">The sequence shown here is derived from an EMBL/GenBank/DDBJ whole genome shotgun (WGS) entry which is preliminary data.</text>
</comment>
<organism evidence="1 2">
    <name type="scientific">Nonomuraea typhae</name>
    <dbReference type="NCBI Taxonomy" id="2603600"/>
    <lineage>
        <taxon>Bacteria</taxon>
        <taxon>Bacillati</taxon>
        <taxon>Actinomycetota</taxon>
        <taxon>Actinomycetes</taxon>
        <taxon>Streptosporangiales</taxon>
        <taxon>Streptosporangiaceae</taxon>
        <taxon>Nonomuraea</taxon>
    </lineage>
</organism>